<evidence type="ECO:0000259" key="3">
    <source>
        <dbReference type="Pfam" id="PF05670"/>
    </source>
</evidence>
<dbReference type="PANTHER" id="PTHR15239">
    <property type="entry name" value="NUCLEAR EXPORT MEDIATOR FACTOR NEMF"/>
    <property type="match status" value="1"/>
</dbReference>
<sequence length="645" mass="74857">MSNVDVYAVVYELNKLLKGSKFVKAYQPRKDIIVLRFHVKNKGRVDVIIQTGVRIHATRYSLENPKFPPSFPMLLRKYLKGGIVESVKQHKFDRIVEFNVKVLGKKNYKLIVELFGKGNIILTEENGKIIQPLRTEKWSDREISAGKKYKYPESRGLNPLKITKSKLKELLLNSDKDVVRTLALNGFGGTYAEEIVYRSGIDKNTPSKSLSDNEINKIYDSIEEIYGSLKEYNFKPQIIVDKDVVPIELKIYKNYEKRYFDNFNKALDEFFTPKLREELKKEKEKVWKNKIEKLERILNSQKNAIKSFKKKAKKYREIGDLIYLKYELISKVINTLKNAKEKYTWKEIIEKVKKAKKENKIKIINSITKDGIVTLNIDGKSVNIDINKSLEKNAEIYYEKAKKIRKKIKGAIKAMEETEKKLNNLKKKRDIEIKNILIPIKKRRKLKWFEKFRWFISSDGFLVIGGRDAQTNEIIVKKYMEENDIYLHADIHGAPSVVIKNKNKKIPENTINEAAIFAASFSKAWTYGLGSADVYWVYPQQVTKSPPSGEYISKGAFVIRGKRNYIRNVPIELAVGIVDYEGPRVMCGPVSSLKKFSKRYVKIIPGYTKKETIARKILKIIDKEKIFRIEDIIRVLPPGKCDLVS</sequence>
<keyword evidence="2" id="KW-0699">rRNA-binding</keyword>
<comment type="similarity">
    <text evidence="2">Belongs to the NEMF family.</text>
</comment>
<accession>E3GYX7</accession>
<organism evidence="4 5">
    <name type="scientific">Methanothermus fervidus (strain ATCC 43054 / DSM 2088 / JCM 10308 / V24 S)</name>
    <dbReference type="NCBI Taxonomy" id="523846"/>
    <lineage>
        <taxon>Archaea</taxon>
        <taxon>Methanobacteriati</taxon>
        <taxon>Methanobacteriota</taxon>
        <taxon>Methanomada group</taxon>
        <taxon>Methanobacteria</taxon>
        <taxon>Methanobacteriales</taxon>
        <taxon>Methanothermaceae</taxon>
        <taxon>Methanothermus</taxon>
    </lineage>
</organism>
<dbReference type="Proteomes" id="UP000002315">
    <property type="component" value="Chromosome"/>
</dbReference>
<dbReference type="InterPro" id="IPR043681">
    <property type="entry name" value="RqcH_archaeal"/>
</dbReference>
<comment type="function">
    <text evidence="2">Probably part of the ribosome quality control system (RQC). May mediate the addition of alanine residues (Ala tailing) to incompletely synthesized nascent chains from stalled ribosomes, leading to their degradation.</text>
</comment>
<dbReference type="Gene3D" id="1.10.8.50">
    <property type="match status" value="1"/>
</dbReference>
<dbReference type="GO" id="GO:1990112">
    <property type="term" value="C:RQC complex"/>
    <property type="evidence" value="ECO:0007669"/>
    <property type="project" value="TreeGrafter"/>
</dbReference>
<dbReference type="STRING" id="523846.Mfer_0710"/>
<evidence type="ECO:0000313" key="5">
    <source>
        <dbReference type="Proteomes" id="UP000002315"/>
    </source>
</evidence>
<name>E3GYX7_METFV</name>
<dbReference type="GO" id="GO:0072344">
    <property type="term" value="P:rescue of stalled ribosome"/>
    <property type="evidence" value="ECO:0007669"/>
    <property type="project" value="UniProtKB-UniRule"/>
</dbReference>
<dbReference type="Pfam" id="PF05670">
    <property type="entry name" value="NFACT-R_1"/>
    <property type="match status" value="1"/>
</dbReference>
<keyword evidence="2" id="KW-0648">Protein biosynthesis</keyword>
<dbReference type="PANTHER" id="PTHR15239:SF6">
    <property type="entry name" value="RIBOSOME QUALITY CONTROL COMPLEX SUBUNIT NEMF"/>
    <property type="match status" value="1"/>
</dbReference>
<dbReference type="GO" id="GO:0019843">
    <property type="term" value="F:rRNA binding"/>
    <property type="evidence" value="ECO:0007669"/>
    <property type="project" value="UniProtKB-UniRule"/>
</dbReference>
<dbReference type="InterPro" id="IPR008532">
    <property type="entry name" value="NFACT_RNA-bd"/>
</dbReference>
<dbReference type="HAMAP" id="MF_00844_A">
    <property type="entry name" value="RqcH_A"/>
    <property type="match status" value="1"/>
</dbReference>
<evidence type="ECO:0000256" key="2">
    <source>
        <dbReference type="HAMAP-Rule" id="MF_00844"/>
    </source>
</evidence>
<dbReference type="SUPFAM" id="SSF46946">
    <property type="entry name" value="S13-like H2TH domain"/>
    <property type="match status" value="1"/>
</dbReference>
<protein>
    <recommendedName>
        <fullName evidence="2">Archaeal Rqc2 homolog aRqcH</fullName>
        <shortName evidence="2">aRqcH</shortName>
    </recommendedName>
</protein>
<keyword evidence="2" id="KW-0694">RNA-binding</keyword>
<dbReference type="Pfam" id="PF05833">
    <property type="entry name" value="NFACT_N"/>
    <property type="match status" value="1"/>
</dbReference>
<dbReference type="GO" id="GO:0043023">
    <property type="term" value="F:ribosomal large subunit binding"/>
    <property type="evidence" value="ECO:0007669"/>
    <property type="project" value="UniProtKB-UniRule"/>
</dbReference>
<dbReference type="NCBIfam" id="NF041120">
    <property type="entry name" value="RqcH_arch"/>
    <property type="match status" value="1"/>
</dbReference>
<dbReference type="InterPro" id="IPR010979">
    <property type="entry name" value="Ribosomal_uS13-like_H2TH"/>
</dbReference>
<proteinExistence type="inferred from homology"/>
<feature type="domain" description="NFACT RNA-binding" evidence="3">
    <location>
        <begin position="451"/>
        <end position="561"/>
    </location>
</feature>
<dbReference type="FunFam" id="2.30.310.10:FF:000003">
    <property type="entry name" value="Zinc knuckle domain containing protein"/>
    <property type="match status" value="1"/>
</dbReference>
<dbReference type="KEGG" id="mfv:Mfer_0710"/>
<dbReference type="EMBL" id="CP002278">
    <property type="protein sequence ID" value="ADP77509.1"/>
    <property type="molecule type" value="Genomic_DNA"/>
</dbReference>
<gene>
    <name evidence="2" type="primary">rqcH</name>
    <name evidence="4" type="ordered locus">Mfer_0710</name>
</gene>
<feature type="coiled-coil region" evidence="2">
    <location>
        <begin position="284"/>
        <end position="318"/>
    </location>
</feature>
<dbReference type="AlphaFoldDB" id="E3GYX7"/>
<dbReference type="GO" id="GO:0005737">
    <property type="term" value="C:cytoplasm"/>
    <property type="evidence" value="ECO:0007669"/>
    <property type="project" value="UniProtKB-ARBA"/>
</dbReference>
<dbReference type="Gene3D" id="2.30.310.10">
    <property type="entry name" value="ibrinogen binding protein from staphylococcus aureus domain"/>
    <property type="match status" value="1"/>
</dbReference>
<feature type="coiled-coil region" evidence="2">
    <location>
        <begin position="387"/>
        <end position="435"/>
    </location>
</feature>
<dbReference type="HOGENOM" id="CLU_003612_2_1_2"/>
<reference evidence="4 5" key="1">
    <citation type="journal article" date="2010" name="Stand. Genomic Sci.">
        <title>Complete genome sequence of Methanothermus fervidus type strain (V24S).</title>
        <authorList>
            <person name="Anderson I."/>
            <person name="Djao O.D."/>
            <person name="Misra M."/>
            <person name="Chertkov O."/>
            <person name="Nolan M."/>
            <person name="Lucas S."/>
            <person name="Lapidus A."/>
            <person name="Del Rio T.G."/>
            <person name="Tice H."/>
            <person name="Cheng J.F."/>
            <person name="Tapia R."/>
            <person name="Han C."/>
            <person name="Goodwin L."/>
            <person name="Pitluck S."/>
            <person name="Liolios K."/>
            <person name="Ivanova N."/>
            <person name="Mavromatis K."/>
            <person name="Mikhailova N."/>
            <person name="Pati A."/>
            <person name="Brambilla E."/>
            <person name="Chen A."/>
            <person name="Palaniappan K."/>
            <person name="Land M."/>
            <person name="Hauser L."/>
            <person name="Chang Y.J."/>
            <person name="Jeffries C.D."/>
            <person name="Sikorski J."/>
            <person name="Spring S."/>
            <person name="Rohde M."/>
            <person name="Eichinger K."/>
            <person name="Huber H."/>
            <person name="Wirth R."/>
            <person name="Goker M."/>
            <person name="Detter J.C."/>
            <person name="Woyke T."/>
            <person name="Bristow J."/>
            <person name="Eisen J.A."/>
            <person name="Markowitz V."/>
            <person name="Hugenholtz P."/>
            <person name="Klenk H.P."/>
            <person name="Kyrpides N.C."/>
        </authorList>
    </citation>
    <scope>NUCLEOTIDE SEQUENCE [LARGE SCALE GENOMIC DNA]</scope>
    <source>
        <strain evidence="5">ATCC 43054 / DSM 2088 / JCM 10308 / V24 S</strain>
    </source>
</reference>
<evidence type="ECO:0000256" key="1">
    <source>
        <dbReference type="ARBA" id="ARBA00023054"/>
    </source>
</evidence>
<comment type="subunit">
    <text evidence="2">Associates with stalled 50S ribosomal subunits.</text>
</comment>
<dbReference type="GO" id="GO:0000049">
    <property type="term" value="F:tRNA binding"/>
    <property type="evidence" value="ECO:0007669"/>
    <property type="project" value="UniProtKB-UniRule"/>
</dbReference>
<keyword evidence="1 2" id="KW-0175">Coiled coil</keyword>
<keyword evidence="5" id="KW-1185">Reference proteome</keyword>
<dbReference type="InterPro" id="IPR051608">
    <property type="entry name" value="RQC_Subunit_NEMF"/>
</dbReference>
<evidence type="ECO:0000313" key="4">
    <source>
        <dbReference type="EMBL" id="ADP77509.1"/>
    </source>
</evidence>
<keyword evidence="2" id="KW-0820">tRNA-binding</keyword>